<protein>
    <recommendedName>
        <fullName evidence="1">HTH cro/C1-type domain-containing protein</fullName>
    </recommendedName>
</protein>
<comment type="caution">
    <text evidence="2">The sequence shown here is derived from an EMBL/GenBank/DDBJ whole genome shotgun (WGS) entry which is preliminary data.</text>
</comment>
<dbReference type="EMBL" id="JACHIV010000001">
    <property type="protein sequence ID" value="MBB5069006.1"/>
    <property type="molecule type" value="Genomic_DNA"/>
</dbReference>
<sequence length="257" mass="27944">MLARRLEFPHTQILHWETGHQVPGVEPVAMILTALRVSAGERERILELARDAFTAGIPQRPTAVECERAPASIVEWSPAAVPELLRTGEYRRALLGVRGMPESDRDTGAVPRADVLAKSDPPAFEALIGETVAHEPIGSAQIMIAQLDHLIEMCARPDITIRVVPLRVGWHPGWSGPFVVHEFPGGLAVVRFEHGVSGAFVPAGHDVRDCREAASKIRDVALSPAGSVDHLVRARRQWERGGGNRVAPPDPRGLDAE</sequence>
<dbReference type="InterPro" id="IPR043917">
    <property type="entry name" value="DUF5753"/>
</dbReference>
<reference evidence="2 3" key="1">
    <citation type="submission" date="2020-08" db="EMBL/GenBank/DDBJ databases">
        <title>Sequencing the genomes of 1000 actinobacteria strains.</title>
        <authorList>
            <person name="Klenk H.-P."/>
        </authorList>
    </citation>
    <scope>NUCLEOTIDE SEQUENCE [LARGE SCALE GENOMIC DNA]</scope>
    <source>
        <strain evidence="2 3">DSM 45582</strain>
    </source>
</reference>
<dbReference type="Pfam" id="PF19054">
    <property type="entry name" value="DUF5753"/>
    <property type="match status" value="1"/>
</dbReference>
<evidence type="ECO:0000313" key="3">
    <source>
        <dbReference type="Proteomes" id="UP000580474"/>
    </source>
</evidence>
<dbReference type="PROSITE" id="PS50943">
    <property type="entry name" value="HTH_CROC1"/>
    <property type="match status" value="1"/>
</dbReference>
<evidence type="ECO:0000259" key="1">
    <source>
        <dbReference type="PROSITE" id="PS50943"/>
    </source>
</evidence>
<dbReference type="AlphaFoldDB" id="A0A840N9X7"/>
<accession>A0A840N9X7</accession>
<dbReference type="Proteomes" id="UP000580474">
    <property type="component" value="Unassembled WGS sequence"/>
</dbReference>
<dbReference type="InterPro" id="IPR001387">
    <property type="entry name" value="Cro/C1-type_HTH"/>
</dbReference>
<keyword evidence="3" id="KW-1185">Reference proteome</keyword>
<organism evidence="2 3">
    <name type="scientific">Saccharopolyspora gloriosae</name>
    <dbReference type="NCBI Taxonomy" id="455344"/>
    <lineage>
        <taxon>Bacteria</taxon>
        <taxon>Bacillati</taxon>
        <taxon>Actinomycetota</taxon>
        <taxon>Actinomycetes</taxon>
        <taxon>Pseudonocardiales</taxon>
        <taxon>Pseudonocardiaceae</taxon>
        <taxon>Saccharopolyspora</taxon>
    </lineage>
</organism>
<feature type="domain" description="HTH cro/C1-type" evidence="1">
    <location>
        <begin position="2"/>
        <end position="42"/>
    </location>
</feature>
<name>A0A840N9X7_9PSEU</name>
<proteinExistence type="predicted"/>
<gene>
    <name evidence="2" type="ORF">BJ969_002094</name>
</gene>
<evidence type="ECO:0000313" key="2">
    <source>
        <dbReference type="EMBL" id="MBB5069006.1"/>
    </source>
</evidence>